<dbReference type="GO" id="GO:0005634">
    <property type="term" value="C:nucleus"/>
    <property type="evidence" value="ECO:0007669"/>
    <property type="project" value="UniProtKB-SubCell"/>
</dbReference>
<evidence type="ECO:0008006" key="13">
    <source>
        <dbReference type="Google" id="ProtNLM"/>
    </source>
</evidence>
<dbReference type="OrthoDB" id="10252354at2759"/>
<dbReference type="SMART" id="SM00509">
    <property type="entry name" value="TFS2N"/>
    <property type="match status" value="1"/>
</dbReference>
<feature type="region of interest" description="Disordered" evidence="8">
    <location>
        <begin position="320"/>
        <end position="349"/>
    </location>
</feature>
<dbReference type="PANTHER" id="PTHR44329">
    <property type="entry name" value="SERINE/THREONINE-PROTEIN KINASE TNNI3K-RELATED"/>
    <property type="match status" value="1"/>
</dbReference>
<dbReference type="Pfam" id="PF08711">
    <property type="entry name" value="Med26"/>
    <property type="match status" value="1"/>
</dbReference>
<dbReference type="PROSITE" id="PS00108">
    <property type="entry name" value="PROTEIN_KINASE_ST"/>
    <property type="match status" value="1"/>
</dbReference>
<evidence type="ECO:0000256" key="1">
    <source>
        <dbReference type="ARBA" id="ARBA00004123"/>
    </source>
</evidence>
<dbReference type="InterPro" id="IPR011009">
    <property type="entry name" value="Kinase-like_dom_sf"/>
</dbReference>
<dbReference type="GO" id="GO:0004674">
    <property type="term" value="F:protein serine/threonine kinase activity"/>
    <property type="evidence" value="ECO:0007669"/>
    <property type="project" value="TreeGrafter"/>
</dbReference>
<dbReference type="InterPro" id="IPR035441">
    <property type="entry name" value="TFIIS/LEDGF_dom_sf"/>
</dbReference>
<dbReference type="SMART" id="SM00220">
    <property type="entry name" value="S_TKc"/>
    <property type="match status" value="1"/>
</dbReference>
<dbReference type="CDD" id="cd00180">
    <property type="entry name" value="PKc"/>
    <property type="match status" value="1"/>
</dbReference>
<accession>A0A7J6LAG0</accession>
<evidence type="ECO:0000256" key="3">
    <source>
        <dbReference type="ARBA" id="ARBA00022741"/>
    </source>
</evidence>
<organism evidence="11 12">
    <name type="scientific">Perkinsus olseni</name>
    <name type="common">Perkinsus atlanticus</name>
    <dbReference type="NCBI Taxonomy" id="32597"/>
    <lineage>
        <taxon>Eukaryota</taxon>
        <taxon>Sar</taxon>
        <taxon>Alveolata</taxon>
        <taxon>Perkinsozoa</taxon>
        <taxon>Perkinsea</taxon>
        <taxon>Perkinsida</taxon>
        <taxon>Perkinsidae</taxon>
        <taxon>Perkinsus</taxon>
    </lineage>
</organism>
<feature type="domain" description="TFIIS N-terminal" evidence="10">
    <location>
        <begin position="148"/>
        <end position="223"/>
    </location>
</feature>
<evidence type="ECO:0000256" key="6">
    <source>
        <dbReference type="ARBA" id="ARBA00023242"/>
    </source>
</evidence>
<feature type="region of interest" description="Disordered" evidence="8">
    <location>
        <begin position="1"/>
        <end position="54"/>
    </location>
</feature>
<feature type="domain" description="Protein kinase" evidence="9">
    <location>
        <begin position="466"/>
        <end position="702"/>
    </location>
</feature>
<dbReference type="AlphaFoldDB" id="A0A7J6LAG0"/>
<dbReference type="Gene3D" id="1.10.510.10">
    <property type="entry name" value="Transferase(Phosphotransferase) domain 1"/>
    <property type="match status" value="1"/>
</dbReference>
<reference evidence="11 12" key="1">
    <citation type="submission" date="2020-04" db="EMBL/GenBank/DDBJ databases">
        <title>Perkinsus olseni comparative genomics.</title>
        <authorList>
            <person name="Bogema D.R."/>
        </authorList>
    </citation>
    <scope>NUCLEOTIDE SEQUENCE [LARGE SCALE GENOMIC DNA]</scope>
    <source>
        <strain evidence="11">ATCC PRA-179</strain>
    </source>
</reference>
<dbReference type="Pfam" id="PF00069">
    <property type="entry name" value="Pkinase"/>
    <property type="match status" value="1"/>
</dbReference>
<protein>
    <recommendedName>
        <fullName evidence="13">TFIIS N-terminal domain-containing protein</fullName>
    </recommendedName>
</protein>
<dbReference type="PANTHER" id="PTHR44329:SF288">
    <property type="entry name" value="MITOGEN-ACTIVATED PROTEIN KINASE KINASE KINASE 20"/>
    <property type="match status" value="1"/>
</dbReference>
<gene>
    <name evidence="11" type="ORF">FOZ61_007125</name>
</gene>
<evidence type="ECO:0000259" key="9">
    <source>
        <dbReference type="PROSITE" id="PS50011"/>
    </source>
</evidence>
<feature type="region of interest" description="Disordered" evidence="8">
    <location>
        <begin position="221"/>
        <end position="244"/>
    </location>
</feature>
<dbReference type="InterPro" id="IPR003617">
    <property type="entry name" value="TFIIS/CRSP70_N_sub"/>
</dbReference>
<evidence type="ECO:0000256" key="7">
    <source>
        <dbReference type="PROSITE-ProRule" id="PRU00649"/>
    </source>
</evidence>
<proteinExistence type="predicted"/>
<dbReference type="InterPro" id="IPR000719">
    <property type="entry name" value="Prot_kinase_dom"/>
</dbReference>
<evidence type="ECO:0000256" key="4">
    <source>
        <dbReference type="ARBA" id="ARBA00022777"/>
    </source>
</evidence>
<keyword evidence="6 7" id="KW-0539">Nucleus</keyword>
<dbReference type="InterPro" id="IPR008271">
    <property type="entry name" value="Ser/Thr_kinase_AS"/>
</dbReference>
<dbReference type="Gene3D" id="1.20.930.10">
    <property type="entry name" value="Conserved domain common to transcription factors TFIIS, elongin A, CRSP70"/>
    <property type="match status" value="1"/>
</dbReference>
<feature type="compositionally biased region" description="Polar residues" evidence="8">
    <location>
        <begin position="234"/>
        <end position="244"/>
    </location>
</feature>
<dbReference type="PROSITE" id="PS51319">
    <property type="entry name" value="TFIIS_N"/>
    <property type="match status" value="1"/>
</dbReference>
<dbReference type="SUPFAM" id="SSF47676">
    <property type="entry name" value="Conserved domain common to transcription factors TFIIS, elongin A, CRSP70"/>
    <property type="match status" value="1"/>
</dbReference>
<feature type="compositionally biased region" description="Acidic residues" evidence="8">
    <location>
        <begin position="37"/>
        <end position="49"/>
    </location>
</feature>
<evidence type="ECO:0000313" key="12">
    <source>
        <dbReference type="Proteomes" id="UP000570595"/>
    </source>
</evidence>
<dbReference type="InterPro" id="IPR017923">
    <property type="entry name" value="TFIIS_N"/>
</dbReference>
<feature type="compositionally biased region" description="Low complexity" evidence="8">
    <location>
        <begin position="22"/>
        <end position="36"/>
    </location>
</feature>
<name>A0A7J6LAG0_PEROL</name>
<dbReference type="InterPro" id="IPR051681">
    <property type="entry name" value="Ser/Thr_Kinases-Pseudokinases"/>
</dbReference>
<evidence type="ECO:0000313" key="11">
    <source>
        <dbReference type="EMBL" id="KAF4656195.1"/>
    </source>
</evidence>
<comment type="caution">
    <text evidence="11">The sequence shown here is derived from an EMBL/GenBank/DDBJ whole genome shotgun (WGS) entry which is preliminary data.</text>
</comment>
<keyword evidence="4" id="KW-0418">Kinase</keyword>
<dbReference type="SUPFAM" id="SSF56112">
    <property type="entry name" value="Protein kinase-like (PK-like)"/>
    <property type="match status" value="1"/>
</dbReference>
<evidence type="ECO:0000256" key="2">
    <source>
        <dbReference type="ARBA" id="ARBA00022679"/>
    </source>
</evidence>
<keyword evidence="3" id="KW-0547">Nucleotide-binding</keyword>
<dbReference type="PROSITE" id="PS50011">
    <property type="entry name" value="PROTEIN_KINASE_DOM"/>
    <property type="match status" value="1"/>
</dbReference>
<evidence type="ECO:0000259" key="10">
    <source>
        <dbReference type="PROSITE" id="PS51319"/>
    </source>
</evidence>
<dbReference type="EMBL" id="JABAHT010000422">
    <property type="protein sequence ID" value="KAF4656195.1"/>
    <property type="molecule type" value="Genomic_DNA"/>
</dbReference>
<evidence type="ECO:0000256" key="5">
    <source>
        <dbReference type="ARBA" id="ARBA00022840"/>
    </source>
</evidence>
<comment type="subcellular location">
    <subcellularLocation>
        <location evidence="1 7">Nucleus</location>
    </subcellularLocation>
</comment>
<evidence type="ECO:0000256" key="8">
    <source>
        <dbReference type="SAM" id="MobiDB-lite"/>
    </source>
</evidence>
<keyword evidence="2" id="KW-0808">Transferase</keyword>
<keyword evidence="5" id="KW-0067">ATP-binding</keyword>
<dbReference type="GO" id="GO:0005524">
    <property type="term" value="F:ATP binding"/>
    <property type="evidence" value="ECO:0007669"/>
    <property type="project" value="UniProtKB-KW"/>
</dbReference>
<dbReference type="Proteomes" id="UP000570595">
    <property type="component" value="Unassembled WGS sequence"/>
</dbReference>
<sequence length="702" mass="77481">MSTAANDSEKIEASEFFEPDSSDSASSSSSSSSSDSESSDSESESDSDEQVPIQEMEVKELRRQRKTIKGLNELSDEKLSGVLVGCTVEDLLEIDKLNGEGCFESSEAWNGAWEKAVHTRFTEGMIRTIRKQMESTHGVFSQDASTAQLVANSARRLNRAHLPLDDVLRTLRGLEPVEVTMEDLKRTKIGKVVNTIMKTSMDPDIKALSKDLVSKWRKVAAEARHPDSGGAAETPSTDAGDTSTNTRMCEWRSVYQFYKDKLQASRDRARKARETGFDAEAVKRQKRTAVNSSAPPGTVVNGFRLPQSQHINRLKKDNIVSKTRAKKRAQAHSTGPVNKKRSKRSSFTEDGMMVELAPPATFSLEPSCYPLDILDVSTASSSSNSSAFAAAGRSQLVTSCPLIRRPAPPLPAGSMRLTASAHIHRKSDGLVSDFDDESSTRKIREGFPSLNTGIPASCWLDHLTLDILMPPLSSGPLSSVSRGSLGPHGEAVVVKSSSTGSDDQILEEARVLLRLYHVNLVELRGVRHDAFGRVQALLHHIPLSRPLSFHLPLCPSPMDSRSRRRAASWAIQLLDAVEYLHWRLSPAVIHRDIKPENILVQQQQQQQQHHHHHSSVEVIKLVDFGLALEISQDGYAKPKPQFRGGTVRYMAPENHDFDGKLSRACDVWSCALVSPPTVPCGFQHLSRGPQRTLWWLKALSNV</sequence>